<sequence>MYRFSPLLALMAFLTACSPVRMQESSSRPPGEARAGVGEVMLRVSLRDNLPDEFGGADIFGRTRDRGFVELRYMGLDDEGRPIFRRREVEVETNETVYHHMAPRTTTTFSGQTSSSVGMPANAWRPPNTGFFSGRSTTTGTARPVVASRGDEVAFPLDLSQSRTLTLRGRSLEILDANASGVHFFVGPEPAPSRN</sequence>
<name>A0ABS5QFV7_9PROT</name>
<reference evidence="3 4" key="1">
    <citation type="submission" date="2021-05" db="EMBL/GenBank/DDBJ databases">
        <title>Roseococcus sp. XZZS9, whole genome shotgun sequencing project.</title>
        <authorList>
            <person name="Zhao G."/>
            <person name="Shen L."/>
        </authorList>
    </citation>
    <scope>NUCLEOTIDE SEQUENCE [LARGE SCALE GENOMIC DNA]</scope>
    <source>
        <strain evidence="3 4">XZZS9</strain>
    </source>
</reference>
<evidence type="ECO:0008006" key="5">
    <source>
        <dbReference type="Google" id="ProtNLM"/>
    </source>
</evidence>
<dbReference type="RefSeq" id="WP_213671160.1">
    <property type="nucleotide sequence ID" value="NZ_JAHCDA010000003.1"/>
</dbReference>
<evidence type="ECO:0000313" key="4">
    <source>
        <dbReference type="Proteomes" id="UP000766336"/>
    </source>
</evidence>
<organism evidence="3 4">
    <name type="scientific">Roseococcus pinisoli</name>
    <dbReference type="NCBI Taxonomy" id="2835040"/>
    <lineage>
        <taxon>Bacteria</taxon>
        <taxon>Pseudomonadati</taxon>
        <taxon>Pseudomonadota</taxon>
        <taxon>Alphaproteobacteria</taxon>
        <taxon>Acetobacterales</taxon>
        <taxon>Roseomonadaceae</taxon>
        <taxon>Roseococcus</taxon>
    </lineage>
</organism>
<evidence type="ECO:0000256" key="1">
    <source>
        <dbReference type="SAM" id="MobiDB-lite"/>
    </source>
</evidence>
<keyword evidence="4" id="KW-1185">Reference proteome</keyword>
<evidence type="ECO:0000256" key="2">
    <source>
        <dbReference type="SAM" id="SignalP"/>
    </source>
</evidence>
<dbReference type="PROSITE" id="PS51257">
    <property type="entry name" value="PROKAR_LIPOPROTEIN"/>
    <property type="match status" value="1"/>
</dbReference>
<feature type="chain" id="PRO_5045285129" description="Lipoprotein" evidence="2">
    <location>
        <begin position="23"/>
        <end position="195"/>
    </location>
</feature>
<gene>
    <name evidence="3" type="ORF">KHU32_16000</name>
</gene>
<dbReference type="EMBL" id="JAHCDA010000003">
    <property type="protein sequence ID" value="MBS7812454.1"/>
    <property type="molecule type" value="Genomic_DNA"/>
</dbReference>
<feature type="region of interest" description="Disordered" evidence="1">
    <location>
        <begin position="106"/>
        <end position="137"/>
    </location>
</feature>
<feature type="signal peptide" evidence="2">
    <location>
        <begin position="1"/>
        <end position="22"/>
    </location>
</feature>
<keyword evidence="2" id="KW-0732">Signal</keyword>
<feature type="compositionally biased region" description="Low complexity" evidence="1">
    <location>
        <begin position="106"/>
        <end position="116"/>
    </location>
</feature>
<proteinExistence type="predicted"/>
<evidence type="ECO:0000313" key="3">
    <source>
        <dbReference type="EMBL" id="MBS7812454.1"/>
    </source>
</evidence>
<comment type="caution">
    <text evidence="3">The sequence shown here is derived from an EMBL/GenBank/DDBJ whole genome shotgun (WGS) entry which is preliminary data.</text>
</comment>
<accession>A0ABS5QFV7</accession>
<dbReference type="Proteomes" id="UP000766336">
    <property type="component" value="Unassembled WGS sequence"/>
</dbReference>
<protein>
    <recommendedName>
        <fullName evidence="5">Lipoprotein</fullName>
    </recommendedName>
</protein>